<evidence type="ECO:0000256" key="3">
    <source>
        <dbReference type="ARBA" id="ARBA00023163"/>
    </source>
</evidence>
<dbReference type="EMBL" id="CAEZSR010000153">
    <property type="protein sequence ID" value="CAB4580934.1"/>
    <property type="molecule type" value="Genomic_DNA"/>
</dbReference>
<reference evidence="5" key="1">
    <citation type="submission" date="2020-05" db="EMBL/GenBank/DDBJ databases">
        <authorList>
            <person name="Chiriac C."/>
            <person name="Salcher M."/>
            <person name="Ghai R."/>
            <person name="Kavagutti S V."/>
        </authorList>
    </citation>
    <scope>NUCLEOTIDE SEQUENCE</scope>
</reference>
<dbReference type="InterPro" id="IPR009057">
    <property type="entry name" value="Homeodomain-like_sf"/>
</dbReference>
<proteinExistence type="predicted"/>
<dbReference type="Pfam" id="PF00440">
    <property type="entry name" value="TetR_N"/>
    <property type="match status" value="1"/>
</dbReference>
<keyword evidence="3" id="KW-0804">Transcription</keyword>
<accession>A0A6J6F1X0</accession>
<dbReference type="Pfam" id="PF13305">
    <property type="entry name" value="TetR_C_33"/>
    <property type="match status" value="1"/>
</dbReference>
<protein>
    <submittedName>
        <fullName evidence="5">Unannotated protein</fullName>
    </submittedName>
</protein>
<dbReference type="SUPFAM" id="SSF48498">
    <property type="entry name" value="Tetracyclin repressor-like, C-terminal domain"/>
    <property type="match status" value="1"/>
</dbReference>
<evidence type="ECO:0000256" key="2">
    <source>
        <dbReference type="ARBA" id="ARBA00023125"/>
    </source>
</evidence>
<dbReference type="InterPro" id="IPR050109">
    <property type="entry name" value="HTH-type_TetR-like_transc_reg"/>
</dbReference>
<dbReference type="PROSITE" id="PS50977">
    <property type="entry name" value="HTH_TETR_2"/>
    <property type="match status" value="1"/>
</dbReference>
<evidence type="ECO:0000256" key="1">
    <source>
        <dbReference type="ARBA" id="ARBA00023015"/>
    </source>
</evidence>
<dbReference type="InterPro" id="IPR001647">
    <property type="entry name" value="HTH_TetR"/>
</dbReference>
<dbReference type="AlphaFoldDB" id="A0A6J6F1X0"/>
<name>A0A6J6F1X0_9ZZZZ</name>
<evidence type="ECO:0000259" key="4">
    <source>
        <dbReference type="PROSITE" id="PS50977"/>
    </source>
</evidence>
<keyword evidence="2" id="KW-0238">DNA-binding</keyword>
<keyword evidence="1" id="KW-0805">Transcription regulation</keyword>
<organism evidence="5">
    <name type="scientific">freshwater metagenome</name>
    <dbReference type="NCBI Taxonomy" id="449393"/>
    <lineage>
        <taxon>unclassified sequences</taxon>
        <taxon>metagenomes</taxon>
        <taxon>ecological metagenomes</taxon>
    </lineage>
</organism>
<dbReference type="PANTHER" id="PTHR30055">
    <property type="entry name" value="HTH-TYPE TRANSCRIPTIONAL REGULATOR RUTR"/>
    <property type="match status" value="1"/>
</dbReference>
<dbReference type="PANTHER" id="PTHR30055:SF243">
    <property type="entry name" value="HTH-TYPE TRANSCRIPTIONAL REGULATOR RV1816"/>
    <property type="match status" value="1"/>
</dbReference>
<dbReference type="GO" id="GO:0000976">
    <property type="term" value="F:transcription cis-regulatory region binding"/>
    <property type="evidence" value="ECO:0007669"/>
    <property type="project" value="TreeGrafter"/>
</dbReference>
<dbReference type="SUPFAM" id="SSF46689">
    <property type="entry name" value="Homeodomain-like"/>
    <property type="match status" value="1"/>
</dbReference>
<dbReference type="InterPro" id="IPR025996">
    <property type="entry name" value="MT1864/Rv1816-like_C"/>
</dbReference>
<evidence type="ECO:0000313" key="5">
    <source>
        <dbReference type="EMBL" id="CAB4580934.1"/>
    </source>
</evidence>
<feature type="domain" description="HTH tetR-type" evidence="4">
    <location>
        <begin position="23"/>
        <end position="83"/>
    </location>
</feature>
<gene>
    <name evidence="5" type="ORF">UFOPK1493_03073</name>
</gene>
<sequence length="249" mass="27058">MLSFRCDARYAALVTGVRARVRAELTAEIKAIARRQIAEDGPANINLRAIARELGMVSSAIYRYFASRDELLTALLVDAYNDLGEITERADAAVAEVDPTDVEGRFVAVATAAYAWARAEPNQYLLLFGTPVPGYSAPTDTVAPATRFTSVLLRILDEAGRLGARPVVVPAVPPGVPDDLQRVRDLTATAASDELMLAGMQVWTALFGAISFILNGQFRNVIGDVDAMFAEFARMLARQVFPHESDARR</sequence>
<dbReference type="GO" id="GO:0003700">
    <property type="term" value="F:DNA-binding transcription factor activity"/>
    <property type="evidence" value="ECO:0007669"/>
    <property type="project" value="TreeGrafter"/>
</dbReference>
<dbReference type="Gene3D" id="1.10.357.10">
    <property type="entry name" value="Tetracycline Repressor, domain 2"/>
    <property type="match status" value="1"/>
</dbReference>
<dbReference type="InterPro" id="IPR036271">
    <property type="entry name" value="Tet_transcr_reg_TetR-rel_C_sf"/>
</dbReference>